<protein>
    <submittedName>
        <fullName evidence="4">Diacylglycerol kinase family enzyme</fullName>
    </submittedName>
</protein>
<keyword evidence="5" id="KW-1185">Reference proteome</keyword>
<dbReference type="PANTHER" id="PTHR12358">
    <property type="entry name" value="SPHINGOSINE KINASE"/>
    <property type="match status" value="1"/>
</dbReference>
<dbReference type="Gene3D" id="3.40.50.10330">
    <property type="entry name" value="Probable inorganic polyphosphate/atp-NAD kinase, domain 1"/>
    <property type="match status" value="1"/>
</dbReference>
<keyword evidence="4" id="KW-0808">Transferase</keyword>
<dbReference type="PROSITE" id="PS50146">
    <property type="entry name" value="DAGK"/>
    <property type="match status" value="1"/>
</dbReference>
<name>A0A7Y9DWZ8_9PSEU</name>
<dbReference type="InterPro" id="IPR017438">
    <property type="entry name" value="ATP-NAD_kinase_N"/>
</dbReference>
<dbReference type="SMART" id="SM00046">
    <property type="entry name" value="DAGKc"/>
    <property type="match status" value="1"/>
</dbReference>
<dbReference type="Proteomes" id="UP000535890">
    <property type="component" value="Unassembled WGS sequence"/>
</dbReference>
<evidence type="ECO:0000256" key="2">
    <source>
        <dbReference type="ARBA" id="ARBA00005983"/>
    </source>
</evidence>
<evidence type="ECO:0000259" key="3">
    <source>
        <dbReference type="PROSITE" id="PS50146"/>
    </source>
</evidence>
<dbReference type="InterPro" id="IPR016064">
    <property type="entry name" value="NAD/diacylglycerol_kinase_sf"/>
</dbReference>
<accession>A0A7Y9DWZ8</accession>
<gene>
    <name evidence="4" type="ORF">BJ983_003048</name>
</gene>
<dbReference type="Gene3D" id="2.60.200.40">
    <property type="match status" value="1"/>
</dbReference>
<dbReference type="GO" id="GO:0005886">
    <property type="term" value="C:plasma membrane"/>
    <property type="evidence" value="ECO:0007669"/>
    <property type="project" value="TreeGrafter"/>
</dbReference>
<organism evidence="4 5">
    <name type="scientific">Actinomycetospora corticicola</name>
    <dbReference type="NCBI Taxonomy" id="663602"/>
    <lineage>
        <taxon>Bacteria</taxon>
        <taxon>Bacillati</taxon>
        <taxon>Actinomycetota</taxon>
        <taxon>Actinomycetes</taxon>
        <taxon>Pseudonocardiales</taxon>
        <taxon>Pseudonocardiaceae</taxon>
        <taxon>Actinomycetospora</taxon>
    </lineage>
</organism>
<dbReference type="PANTHER" id="PTHR12358:SF106">
    <property type="entry name" value="LIPID KINASE YEGS"/>
    <property type="match status" value="1"/>
</dbReference>
<evidence type="ECO:0000313" key="5">
    <source>
        <dbReference type="Proteomes" id="UP000535890"/>
    </source>
</evidence>
<comment type="cofactor">
    <cofactor evidence="1">
        <name>Mg(2+)</name>
        <dbReference type="ChEBI" id="CHEBI:18420"/>
    </cofactor>
</comment>
<proteinExistence type="inferred from homology"/>
<keyword evidence="4" id="KW-0418">Kinase</keyword>
<dbReference type="RefSeq" id="WP_179794550.1">
    <property type="nucleotide sequence ID" value="NZ_BAABHP010000021.1"/>
</dbReference>
<dbReference type="Pfam" id="PF00781">
    <property type="entry name" value="DAGK_cat"/>
    <property type="match status" value="1"/>
</dbReference>
<comment type="similarity">
    <text evidence="2">Belongs to the diacylglycerol/lipid kinase family.</text>
</comment>
<dbReference type="EMBL" id="JACCBN010000001">
    <property type="protein sequence ID" value="NYD36946.1"/>
    <property type="molecule type" value="Genomic_DNA"/>
</dbReference>
<evidence type="ECO:0000256" key="1">
    <source>
        <dbReference type="ARBA" id="ARBA00001946"/>
    </source>
</evidence>
<evidence type="ECO:0000313" key="4">
    <source>
        <dbReference type="EMBL" id="NYD36946.1"/>
    </source>
</evidence>
<dbReference type="AlphaFoldDB" id="A0A7Y9DWZ8"/>
<dbReference type="SUPFAM" id="SSF111331">
    <property type="entry name" value="NAD kinase/diacylglycerol kinase-like"/>
    <property type="match status" value="1"/>
</dbReference>
<comment type="caution">
    <text evidence="4">The sequence shown here is derived from an EMBL/GenBank/DDBJ whole genome shotgun (WGS) entry which is preliminary data.</text>
</comment>
<feature type="domain" description="DAGKc" evidence="3">
    <location>
        <begin position="1"/>
        <end position="134"/>
    </location>
</feature>
<reference evidence="4 5" key="1">
    <citation type="submission" date="2020-07" db="EMBL/GenBank/DDBJ databases">
        <title>Sequencing the genomes of 1000 actinobacteria strains.</title>
        <authorList>
            <person name="Klenk H.-P."/>
        </authorList>
    </citation>
    <scope>NUCLEOTIDE SEQUENCE [LARGE SCALE GENOMIC DNA]</scope>
    <source>
        <strain evidence="4 5">DSM 45772</strain>
    </source>
</reference>
<dbReference type="GO" id="GO:0004143">
    <property type="term" value="F:ATP-dependent diacylglycerol kinase activity"/>
    <property type="evidence" value="ECO:0007669"/>
    <property type="project" value="TreeGrafter"/>
</dbReference>
<dbReference type="InterPro" id="IPR001206">
    <property type="entry name" value="Diacylglycerol_kinase_cat_dom"/>
</dbReference>
<dbReference type="InterPro" id="IPR050187">
    <property type="entry name" value="Lipid_Phosphate_FormReg"/>
</dbReference>
<sequence length="306" mass="32354">MRALLVANPSATTTTAAGRDVIAHALASELKLEVVATRYRGHASELAARAAMEGVDLVVVLGGDGTVNEALNGLLVDGPHPQVPALGVVPGGSANVFARALGAPRDPLEATHQLLGALATGRSRTVGLGKADERWFSFNAGLGWDADVIAAMERARSDGREVTPARYVNTAIRRWARARANPPSLTIEMPGEEPVEGAKMAIVSNTDPWTYLGGNAVRTNPGCSFESGLGFFAMRNLGLPTIARTVRQILRPGGFRGLSSVVRRDDVSALRITCDEPVNLQVDGDHLGRRSDVEFVAVPDALRVIV</sequence>